<comment type="caution">
    <text evidence="4">The sequence shown here is derived from an EMBL/GenBank/DDBJ whole genome shotgun (WGS) entry which is preliminary data.</text>
</comment>
<protein>
    <recommendedName>
        <fullName evidence="3">LytR/CpsA/Psr regulator C-terminal domain-containing protein</fullName>
    </recommendedName>
</protein>
<dbReference type="RefSeq" id="WP_343049126.1">
    <property type="nucleotide sequence ID" value="NZ_JACCAC010000001.1"/>
</dbReference>
<evidence type="ECO:0000256" key="2">
    <source>
        <dbReference type="SAM" id="Phobius"/>
    </source>
</evidence>
<organism evidence="4 5">
    <name type="scientific">Nocardioides perillae</name>
    <dbReference type="NCBI Taxonomy" id="1119534"/>
    <lineage>
        <taxon>Bacteria</taxon>
        <taxon>Bacillati</taxon>
        <taxon>Actinomycetota</taxon>
        <taxon>Actinomycetes</taxon>
        <taxon>Propionibacteriales</taxon>
        <taxon>Nocardioidaceae</taxon>
        <taxon>Nocardioides</taxon>
    </lineage>
</organism>
<keyword evidence="2" id="KW-1133">Transmembrane helix</keyword>
<feature type="region of interest" description="Disordered" evidence="1">
    <location>
        <begin position="40"/>
        <end position="75"/>
    </location>
</feature>
<feature type="compositionally biased region" description="Low complexity" evidence="1">
    <location>
        <begin position="54"/>
        <end position="68"/>
    </location>
</feature>
<reference evidence="4 5" key="1">
    <citation type="submission" date="2020-07" db="EMBL/GenBank/DDBJ databases">
        <title>Sequencing the genomes of 1000 actinobacteria strains.</title>
        <authorList>
            <person name="Klenk H.-P."/>
        </authorList>
    </citation>
    <scope>NUCLEOTIDE SEQUENCE [LARGE SCALE GENOMIC DNA]</scope>
    <source>
        <strain evidence="4 5">DSM 24552</strain>
    </source>
</reference>
<sequence length="167" mass="17715">MPAPRRRDERGTAFPSPVVLLSVVAVAMAGVAFLATDGPGEEERVTVVSREADPTPSATPSATPTRTAEPARKAPAVRRGEVVVEVYNQSGISGLAGRVADRTADIGWQVVGSDNWVGTIPSSTVYFPPRLQKAADVLARDLGIDRVVPAVEPMRFDRLTVILTGEL</sequence>
<dbReference type="EMBL" id="JACCAC010000001">
    <property type="protein sequence ID" value="NYG54835.1"/>
    <property type="molecule type" value="Genomic_DNA"/>
</dbReference>
<keyword evidence="2" id="KW-0812">Transmembrane</keyword>
<feature type="compositionally biased region" description="Basic and acidic residues" evidence="1">
    <location>
        <begin position="41"/>
        <end position="53"/>
    </location>
</feature>
<gene>
    <name evidence="4" type="ORF">BJ989_001139</name>
</gene>
<keyword evidence="5" id="KW-1185">Reference proteome</keyword>
<dbReference type="Proteomes" id="UP000544110">
    <property type="component" value="Unassembled WGS sequence"/>
</dbReference>
<feature type="domain" description="LytR/CpsA/Psr regulator C-terminal" evidence="3">
    <location>
        <begin position="82"/>
        <end position="164"/>
    </location>
</feature>
<dbReference type="Pfam" id="PF13399">
    <property type="entry name" value="LytR_C"/>
    <property type="match status" value="1"/>
</dbReference>
<evidence type="ECO:0000256" key="1">
    <source>
        <dbReference type="SAM" id="MobiDB-lite"/>
    </source>
</evidence>
<feature type="transmembrane region" description="Helical" evidence="2">
    <location>
        <begin position="12"/>
        <end position="35"/>
    </location>
</feature>
<keyword evidence="2" id="KW-0472">Membrane</keyword>
<evidence type="ECO:0000313" key="4">
    <source>
        <dbReference type="EMBL" id="NYG54835.1"/>
    </source>
</evidence>
<dbReference type="AlphaFoldDB" id="A0A7Y9RR76"/>
<proteinExistence type="predicted"/>
<dbReference type="InterPro" id="IPR027381">
    <property type="entry name" value="LytR/CpsA/Psr_C"/>
</dbReference>
<dbReference type="Gene3D" id="3.30.70.2390">
    <property type="match status" value="1"/>
</dbReference>
<accession>A0A7Y9RR76</accession>
<name>A0A7Y9RR76_9ACTN</name>
<evidence type="ECO:0000259" key="3">
    <source>
        <dbReference type="Pfam" id="PF13399"/>
    </source>
</evidence>
<evidence type="ECO:0000313" key="5">
    <source>
        <dbReference type="Proteomes" id="UP000544110"/>
    </source>
</evidence>